<comment type="function">
    <text evidence="1">Specifically methylates the adenine in position 2030 of 23S rRNA.</text>
</comment>
<dbReference type="PANTHER" id="PTHR37426:SF1">
    <property type="entry name" value="RIBOSOMAL RNA LARGE SUBUNIT METHYLTRANSFERASE J"/>
    <property type="match status" value="1"/>
</dbReference>
<feature type="binding site" evidence="1">
    <location>
        <begin position="156"/>
        <end position="157"/>
    </location>
    <ligand>
        <name>S-adenosyl-L-methionine</name>
        <dbReference type="ChEBI" id="CHEBI:59789"/>
    </ligand>
</feature>
<dbReference type="RefSeq" id="WP_069962032.1">
    <property type="nucleotide sequence ID" value="NZ_CP016094.1"/>
</dbReference>
<dbReference type="InterPro" id="IPR007473">
    <property type="entry name" value="RlmJ"/>
</dbReference>
<feature type="binding site" evidence="1">
    <location>
        <position position="131"/>
    </location>
    <ligand>
        <name>S-adenosyl-L-methionine</name>
        <dbReference type="ChEBI" id="CHEBI:59789"/>
    </ligand>
</feature>
<dbReference type="Pfam" id="PF04378">
    <property type="entry name" value="RsmJ"/>
    <property type="match status" value="1"/>
</dbReference>
<comment type="similarity">
    <text evidence="1">Belongs to the RlmJ family.</text>
</comment>
<comment type="catalytic activity">
    <reaction evidence="1">
        <text>adenosine(2030) in 23S rRNA + S-adenosyl-L-methionine = N(6)-methyladenosine(2030) in 23S rRNA + S-adenosyl-L-homocysteine + H(+)</text>
        <dbReference type="Rhea" id="RHEA:43736"/>
        <dbReference type="Rhea" id="RHEA-COMP:10668"/>
        <dbReference type="Rhea" id="RHEA-COMP:10669"/>
        <dbReference type="ChEBI" id="CHEBI:15378"/>
        <dbReference type="ChEBI" id="CHEBI:57856"/>
        <dbReference type="ChEBI" id="CHEBI:59789"/>
        <dbReference type="ChEBI" id="CHEBI:74411"/>
        <dbReference type="ChEBI" id="CHEBI:74449"/>
        <dbReference type="EC" id="2.1.1.266"/>
    </reaction>
</comment>
<proteinExistence type="inferred from homology"/>
<name>A0A1D8AV91_9BACT</name>
<dbReference type="InterPro" id="IPR029063">
    <property type="entry name" value="SAM-dependent_MTases_sf"/>
</dbReference>
<keyword evidence="1" id="KW-0698">rRNA processing</keyword>
<keyword evidence="1" id="KW-0694">RNA-binding</keyword>
<accession>A0A1D8AV91</accession>
<gene>
    <name evidence="1 2" type="primary">rlmJ</name>
    <name evidence="2" type="ORF">Verru16b_01886</name>
</gene>
<keyword evidence="3" id="KW-1185">Reference proteome</keyword>
<dbReference type="KEGG" id="obg:Verru16b_01886"/>
<dbReference type="GO" id="GO:0003723">
    <property type="term" value="F:RNA binding"/>
    <property type="evidence" value="ECO:0007669"/>
    <property type="project" value="UniProtKB-UniRule"/>
</dbReference>
<keyword evidence="1 2" id="KW-0489">Methyltransferase</keyword>
<dbReference type="PATRIC" id="fig|1838286.3.peg.1898"/>
<feature type="binding site" evidence="1">
    <location>
        <position position="113"/>
    </location>
    <ligand>
        <name>S-adenosyl-L-methionine</name>
        <dbReference type="ChEBI" id="CHEBI:59789"/>
    </ligand>
</feature>
<evidence type="ECO:0000313" key="2">
    <source>
        <dbReference type="EMBL" id="AOS44817.1"/>
    </source>
</evidence>
<organism evidence="2 3">
    <name type="scientific">Lacunisphaera limnophila</name>
    <dbReference type="NCBI Taxonomy" id="1838286"/>
    <lineage>
        <taxon>Bacteria</taxon>
        <taxon>Pseudomonadati</taxon>
        <taxon>Verrucomicrobiota</taxon>
        <taxon>Opitutia</taxon>
        <taxon>Opitutales</taxon>
        <taxon>Opitutaceae</taxon>
        <taxon>Lacunisphaera</taxon>
    </lineage>
</organism>
<dbReference type="Gene3D" id="3.40.50.150">
    <property type="entry name" value="Vaccinia Virus protein VP39"/>
    <property type="match status" value="1"/>
</dbReference>
<sequence length="293" mass="32608">MNYRHHYHAGNYADVFKHVLLLQLIRAMQRKEKGFLYLDTHAGRGGYDLAVPSVLPDGREREPEHPAGIGRLWGAPAGLPAAIGDYLGLVRRFNERKGASELAGPQLSFYPGSPWIARLLLRPQDRMTLCELRADDAEALDFDFAREPGVKVLTLDGYTGLKAQLPPPEKRALVLIDPPFESKREFADIQRGVGEALRRLPGAVVAIWYPITERARTDEFQYALRDLAVPAVFAELTIAGDGSELRMKGCGLLVLNPPWQIETEFRAVLPALVERLRVDAGAGGIVRWLVPEK</sequence>
<dbReference type="GO" id="GO:0005829">
    <property type="term" value="C:cytosol"/>
    <property type="evidence" value="ECO:0007669"/>
    <property type="project" value="TreeGrafter"/>
</dbReference>
<feature type="binding site" evidence="1">
    <location>
        <position position="177"/>
    </location>
    <ligand>
        <name>S-adenosyl-L-methionine</name>
        <dbReference type="ChEBI" id="CHEBI:59789"/>
    </ligand>
</feature>
<dbReference type="SUPFAM" id="SSF53335">
    <property type="entry name" value="S-adenosyl-L-methionine-dependent methyltransferases"/>
    <property type="match status" value="1"/>
</dbReference>
<dbReference type="HAMAP" id="MF_00934">
    <property type="entry name" value="23SrRNA_methyltr_J"/>
    <property type="match status" value="1"/>
</dbReference>
<comment type="subunit">
    <text evidence="1">Monomer.</text>
</comment>
<dbReference type="EMBL" id="CP016094">
    <property type="protein sequence ID" value="AOS44817.1"/>
    <property type="molecule type" value="Genomic_DNA"/>
</dbReference>
<keyword evidence="1 2" id="KW-0808">Transferase</keyword>
<dbReference type="GO" id="GO:0036307">
    <property type="term" value="F:23S rRNA (adenine(2030)-N(6))-methyltransferase activity"/>
    <property type="evidence" value="ECO:0007669"/>
    <property type="project" value="UniProtKB-UniRule"/>
</dbReference>
<feature type="binding site" evidence="1">
    <location>
        <position position="41"/>
    </location>
    <ligand>
        <name>S-adenosyl-L-methionine</name>
        <dbReference type="ChEBI" id="CHEBI:59789"/>
    </ligand>
</feature>
<protein>
    <recommendedName>
        <fullName evidence="1">Ribosomal RNA large subunit methyltransferase J</fullName>
        <ecNumber evidence="1">2.1.1.266</ecNumber>
    </recommendedName>
    <alternativeName>
        <fullName evidence="1">23S rRNA (adenine(2030)-N6)-methyltransferase</fullName>
    </alternativeName>
    <alternativeName>
        <fullName evidence="1">23S rRNA m6A2030 methyltransferase</fullName>
    </alternativeName>
</protein>
<dbReference type="Proteomes" id="UP000095228">
    <property type="component" value="Chromosome"/>
</dbReference>
<dbReference type="EC" id="2.1.1.266" evidence="1"/>
<feature type="active site" description="Proton acceptor" evidence="1">
    <location>
        <position position="177"/>
    </location>
</feature>
<evidence type="ECO:0000313" key="3">
    <source>
        <dbReference type="Proteomes" id="UP000095228"/>
    </source>
</evidence>
<dbReference type="GO" id="GO:0070475">
    <property type="term" value="P:rRNA base methylation"/>
    <property type="evidence" value="ECO:0007669"/>
    <property type="project" value="UniProtKB-UniRule"/>
</dbReference>
<dbReference type="PANTHER" id="PTHR37426">
    <property type="entry name" value="RIBOSOMAL RNA LARGE SUBUNIT METHYLTRANSFERASE J"/>
    <property type="match status" value="1"/>
</dbReference>
<dbReference type="AlphaFoldDB" id="A0A1D8AV91"/>
<feature type="site" description="Interaction with substrate rRNA" evidence="1">
    <location>
        <position position="3"/>
    </location>
</feature>
<reference evidence="2 3" key="1">
    <citation type="submission" date="2016-06" db="EMBL/GenBank/DDBJ databases">
        <title>Three novel species with peptidoglycan cell walls form the new genus Lacunisphaera gen. nov. in the family Opitutaceae of the verrucomicrobial subdivision 4.</title>
        <authorList>
            <person name="Rast P."/>
            <person name="Gloeckner I."/>
            <person name="Jogler M."/>
            <person name="Boedeker C."/>
            <person name="Jeske O."/>
            <person name="Wiegand S."/>
            <person name="Reinhardt R."/>
            <person name="Schumann P."/>
            <person name="Rohde M."/>
            <person name="Spring S."/>
            <person name="Gloeckner F.O."/>
            <person name="Jogler C."/>
        </authorList>
    </citation>
    <scope>NUCLEOTIDE SEQUENCE [LARGE SCALE GENOMIC DNA]</scope>
    <source>
        <strain evidence="2 3">IG16b</strain>
    </source>
</reference>
<feature type="binding site" evidence="1">
    <location>
        <position position="18"/>
    </location>
    <ligand>
        <name>S-adenosyl-L-methionine</name>
        <dbReference type="ChEBI" id="CHEBI:59789"/>
    </ligand>
</feature>
<keyword evidence="1" id="KW-0949">S-adenosyl-L-methionine</keyword>
<evidence type="ECO:0000256" key="1">
    <source>
        <dbReference type="HAMAP-Rule" id="MF_00934"/>
    </source>
</evidence>
<dbReference type="OrthoDB" id="9791274at2"/>